<feature type="transmembrane region" description="Helical" evidence="1">
    <location>
        <begin position="15"/>
        <end position="43"/>
    </location>
</feature>
<keyword evidence="1" id="KW-0812">Transmembrane</keyword>
<evidence type="ECO:0000313" key="3">
    <source>
        <dbReference type="Proteomes" id="UP001154922"/>
    </source>
</evidence>
<comment type="caution">
    <text evidence="2">The sequence shown here is derived from an EMBL/GenBank/DDBJ whole genome shotgun (WGS) entry which is preliminary data.</text>
</comment>
<name>A0ABS8R202_9PSED</name>
<proteinExistence type="predicted"/>
<keyword evidence="3" id="KW-1185">Reference proteome</keyword>
<dbReference type="Proteomes" id="UP001154922">
    <property type="component" value="Unassembled WGS sequence"/>
</dbReference>
<reference evidence="2 3" key="2">
    <citation type="journal article" date="2023" name="Plant Pathol.">
        <title>Dismantling and reorganizing Pseudomonas marginalis sensu#lato.</title>
        <authorList>
            <person name="Sawada H."/>
            <person name="Fujikawa T."/>
            <person name="Satou M."/>
        </authorList>
    </citation>
    <scope>NUCLEOTIDE SEQUENCE [LARGE SCALE GENOMIC DNA]</scope>
    <source>
        <strain evidence="2 3">MAFF 311096</strain>
    </source>
</reference>
<protein>
    <submittedName>
        <fullName evidence="2">C4-dicarboxylate ABC transporter</fullName>
    </submittedName>
</protein>
<keyword evidence="1" id="KW-0472">Membrane</keyword>
<feature type="non-terminal residue" evidence="2">
    <location>
        <position position="49"/>
    </location>
</feature>
<keyword evidence="1" id="KW-1133">Transmembrane helix</keyword>
<gene>
    <name evidence="2" type="ORF">LRQ20_25915</name>
</gene>
<dbReference type="EMBL" id="JAJOZI010000165">
    <property type="protein sequence ID" value="MCD7041736.1"/>
    <property type="molecule type" value="Genomic_DNA"/>
</dbReference>
<sequence length="49" mass="5901">MQTLRRVWEHLEEGFIAFLLAAMTLVTFVYVMLNNIYTLFFALSDKWAW</sequence>
<accession>A0ABS8R202</accession>
<reference evidence="2 3" key="1">
    <citation type="journal article" date="2022" name="Int. J. Syst. Evol. Microbiol.">
        <title>Pseudomonas petroselini sp. nov., a pathogen causing bacterial rot of parsley in Japan.</title>
        <authorList>
            <person name="Sawada H."/>
            <person name="Fujikawa T."/>
            <person name="Osada S."/>
            <person name="Satou M."/>
        </authorList>
    </citation>
    <scope>NUCLEOTIDE SEQUENCE [LARGE SCALE GENOMIC DNA]</scope>
    <source>
        <strain evidence="2 3">MAFF 311096</strain>
    </source>
</reference>
<organism evidence="2 3">
    <name type="scientific">Pseudomonas petroselini</name>
    <dbReference type="NCBI Taxonomy" id="2899822"/>
    <lineage>
        <taxon>Bacteria</taxon>
        <taxon>Pseudomonadati</taxon>
        <taxon>Pseudomonadota</taxon>
        <taxon>Gammaproteobacteria</taxon>
        <taxon>Pseudomonadales</taxon>
        <taxon>Pseudomonadaceae</taxon>
        <taxon>Pseudomonas</taxon>
    </lineage>
</organism>
<evidence type="ECO:0000256" key="1">
    <source>
        <dbReference type="SAM" id="Phobius"/>
    </source>
</evidence>
<evidence type="ECO:0000313" key="2">
    <source>
        <dbReference type="EMBL" id="MCD7041736.1"/>
    </source>
</evidence>